<reference evidence="2" key="1">
    <citation type="journal article" date="2016" name="Int. J. Mol. Sci.">
        <title>Comparative genomics of the extreme acidophile Acidithiobacillus thiooxidans reveals intraspecific divergence and niche adaptation.</title>
        <authorList>
            <person name="Zhang X."/>
            <person name="Feng X."/>
            <person name="Tao J."/>
            <person name="Ma L."/>
            <person name="Xiao Y."/>
            <person name="Liang Y."/>
            <person name="Liu X."/>
            <person name="Yin H."/>
        </authorList>
    </citation>
    <scope>NUCLEOTIDE SEQUENCE [LARGE SCALE GENOMIC DNA]</scope>
    <source>
        <strain evidence="2">DXS-W</strain>
    </source>
</reference>
<evidence type="ECO:0000313" key="2">
    <source>
        <dbReference type="EMBL" id="OCX67635.1"/>
    </source>
</evidence>
<evidence type="ECO:0000313" key="3">
    <source>
        <dbReference type="Proteomes" id="UP000095008"/>
    </source>
</evidence>
<keyword evidence="1" id="KW-0472">Membrane</keyword>
<protein>
    <submittedName>
        <fullName evidence="2">Uncharacterized protein</fullName>
    </submittedName>
</protein>
<dbReference type="AlphaFoldDB" id="A0A1C2HV86"/>
<keyword evidence="3" id="KW-1185">Reference proteome</keyword>
<gene>
    <name evidence="2" type="ORF">A6M23_20675</name>
</gene>
<keyword evidence="1" id="KW-0812">Transmembrane</keyword>
<feature type="transmembrane region" description="Helical" evidence="1">
    <location>
        <begin position="37"/>
        <end position="58"/>
    </location>
</feature>
<dbReference type="Proteomes" id="UP000095008">
    <property type="component" value="Unassembled WGS sequence"/>
</dbReference>
<organism evidence="2 3">
    <name type="scientific">Acidithiobacillus thiooxidans</name>
    <name type="common">Thiobacillus thiooxidans</name>
    <dbReference type="NCBI Taxonomy" id="930"/>
    <lineage>
        <taxon>Bacteria</taxon>
        <taxon>Pseudomonadati</taxon>
        <taxon>Pseudomonadota</taxon>
        <taxon>Acidithiobacillia</taxon>
        <taxon>Acidithiobacillales</taxon>
        <taxon>Acidithiobacillaceae</taxon>
        <taxon>Acidithiobacillus</taxon>
    </lineage>
</organism>
<evidence type="ECO:0000256" key="1">
    <source>
        <dbReference type="SAM" id="Phobius"/>
    </source>
</evidence>
<sequence>MFSGSDWIHWLSAGPAQAPRTQYSLLFCARKADKTCFTGIACSNFVKVLGLFTVLVLIKNIFLRINMYHMFYVWHLSMEDFLEGGTVKYTICFAWYKNC</sequence>
<accession>A0A1C2HV86</accession>
<comment type="caution">
    <text evidence="2">The sequence shown here is derived from an EMBL/GenBank/DDBJ whole genome shotgun (WGS) entry which is preliminary data.</text>
</comment>
<dbReference type="EMBL" id="LWRY01000308">
    <property type="protein sequence ID" value="OCX67635.1"/>
    <property type="molecule type" value="Genomic_DNA"/>
</dbReference>
<keyword evidence="1" id="KW-1133">Transmembrane helix</keyword>
<name>A0A1C2HV86_ACITH</name>
<proteinExistence type="predicted"/>